<evidence type="ECO:0000259" key="4">
    <source>
        <dbReference type="Pfam" id="PF01420"/>
    </source>
</evidence>
<evidence type="ECO:0000256" key="2">
    <source>
        <dbReference type="ARBA" id="ARBA00022747"/>
    </source>
</evidence>
<comment type="similarity">
    <text evidence="1">Belongs to the type-I restriction system S methylase family.</text>
</comment>
<keyword evidence="5" id="KW-0378">Hydrolase</keyword>
<feature type="domain" description="Type I restriction modification DNA specificity" evidence="4">
    <location>
        <begin position="4"/>
        <end position="191"/>
    </location>
</feature>
<dbReference type="GO" id="GO:0009307">
    <property type="term" value="P:DNA restriction-modification system"/>
    <property type="evidence" value="ECO:0007669"/>
    <property type="project" value="UniProtKB-KW"/>
</dbReference>
<dbReference type="PANTHER" id="PTHR30408">
    <property type="entry name" value="TYPE-1 RESTRICTION ENZYME ECOKI SPECIFICITY PROTEIN"/>
    <property type="match status" value="1"/>
</dbReference>
<dbReference type="AlphaFoldDB" id="A0A6S6TF96"/>
<evidence type="ECO:0000256" key="1">
    <source>
        <dbReference type="ARBA" id="ARBA00010923"/>
    </source>
</evidence>
<dbReference type="Pfam" id="PF01420">
    <property type="entry name" value="Methylase_S"/>
    <property type="match status" value="1"/>
</dbReference>
<dbReference type="InterPro" id="IPR052021">
    <property type="entry name" value="Type-I_RS_S_subunit"/>
</dbReference>
<organism evidence="5">
    <name type="scientific">uncultured Sulfurovum sp</name>
    <dbReference type="NCBI Taxonomy" id="269237"/>
    <lineage>
        <taxon>Bacteria</taxon>
        <taxon>Pseudomonadati</taxon>
        <taxon>Campylobacterota</taxon>
        <taxon>Epsilonproteobacteria</taxon>
        <taxon>Campylobacterales</taxon>
        <taxon>Sulfurovaceae</taxon>
        <taxon>Sulfurovum</taxon>
        <taxon>environmental samples</taxon>
    </lineage>
</organism>
<dbReference type="GO" id="GO:0003677">
    <property type="term" value="F:DNA binding"/>
    <property type="evidence" value="ECO:0007669"/>
    <property type="project" value="UniProtKB-KW"/>
</dbReference>
<dbReference type="CDD" id="cd17512">
    <property type="entry name" value="RMtype1_S_BceB55ORF5615P-TRD2-CR2_like"/>
    <property type="match status" value="1"/>
</dbReference>
<dbReference type="EC" id="3.1.21.3" evidence="5"/>
<dbReference type="Gene3D" id="3.90.220.20">
    <property type="entry name" value="DNA methylase specificity domains"/>
    <property type="match status" value="2"/>
</dbReference>
<keyword evidence="2" id="KW-0680">Restriction system</keyword>
<keyword evidence="3" id="KW-0238">DNA-binding</keyword>
<dbReference type="InterPro" id="IPR000055">
    <property type="entry name" value="Restrct_endonuc_typeI_TRD"/>
</dbReference>
<proteinExistence type="inferred from homology"/>
<reference evidence="5" key="1">
    <citation type="submission" date="2020-01" db="EMBL/GenBank/DDBJ databases">
        <authorList>
            <person name="Meier V. D."/>
            <person name="Meier V D."/>
        </authorList>
    </citation>
    <scope>NUCLEOTIDE SEQUENCE</scope>
    <source>
        <strain evidence="5">HLG_WM_MAG_01</strain>
    </source>
</reference>
<sequence>MMFEWNSLSLRDCITHKKGYAFKSKDYQEDGTPIVKVTNLTDNSIDMSSVVFVNEDIAKSNKSVSLKQNDIIIATVGSWATNPASVVGKTVKVPSGAQNALLNQNAVIIRPIDEKIDKIFLYYLLKNQSFGKYLVSNAQGSANQASITLNDIYSYQTTIPSLLIQKKIAHILSTLDDKIELNRKMNQTLEEMAQALFKSWFVDFDPVHVKVNAAGREDALGYKVGCTSDAELEQAATALGVSKEVLELFPNSFVESEMGMIPEGWEGGSLSDIAVFENERISQEELTQKNYISTENMLENKKGIRDASSLPNSVSVPSFEPRQTLVSNIRPYFKKIWLANISGGRSADVLGFKSKDDNTNEFLFNVLYQDQFFAYMMLTSIGAKMPRGDKKAIMQFSMALPSVKLMQFFSMKVKSFYTLVANNHQEIKTLQKTRDTLLPKLLSGELDVSEVDI</sequence>
<dbReference type="InterPro" id="IPR044946">
    <property type="entry name" value="Restrct_endonuc_typeI_TRD_sf"/>
</dbReference>
<evidence type="ECO:0000256" key="3">
    <source>
        <dbReference type="ARBA" id="ARBA00023125"/>
    </source>
</evidence>
<dbReference type="GO" id="GO:0009035">
    <property type="term" value="F:type I site-specific deoxyribonuclease activity"/>
    <property type="evidence" value="ECO:0007669"/>
    <property type="project" value="UniProtKB-EC"/>
</dbReference>
<dbReference type="PANTHER" id="PTHR30408:SF13">
    <property type="entry name" value="TYPE I RESTRICTION ENZYME HINDI SPECIFICITY SUBUNIT"/>
    <property type="match status" value="1"/>
</dbReference>
<gene>
    <name evidence="5" type="ORF">HELGO_WM15407</name>
</gene>
<evidence type="ECO:0000313" key="5">
    <source>
        <dbReference type="EMBL" id="CAA6816897.1"/>
    </source>
</evidence>
<protein>
    <submittedName>
        <fullName evidence="5">Type I restriction-modification system, specificity subunit S (EC)</fullName>
        <ecNumber evidence="5">3.1.21.3</ecNumber>
    </submittedName>
</protein>
<accession>A0A6S6TF96</accession>
<dbReference type="EMBL" id="CACVAS010000097">
    <property type="protein sequence ID" value="CAA6816897.1"/>
    <property type="molecule type" value="Genomic_DNA"/>
</dbReference>
<name>A0A6S6TF96_9BACT</name>
<dbReference type="SUPFAM" id="SSF116734">
    <property type="entry name" value="DNA methylase specificity domain"/>
    <property type="match status" value="2"/>
</dbReference>